<evidence type="ECO:0000256" key="1">
    <source>
        <dbReference type="SAM" id="MobiDB-lite"/>
    </source>
</evidence>
<reference evidence="3" key="1">
    <citation type="journal article" date="2014" name="Int. J. Syst. Evol. Microbiol.">
        <title>Complete genome sequence of Corynebacterium casei LMG S-19264T (=DSM 44701T), isolated from a smear-ripened cheese.</title>
        <authorList>
            <consortium name="US DOE Joint Genome Institute (JGI-PGF)"/>
            <person name="Walter F."/>
            <person name="Albersmeier A."/>
            <person name="Kalinowski J."/>
            <person name="Ruckert C."/>
        </authorList>
    </citation>
    <scope>NUCLEOTIDE SEQUENCE</scope>
    <source>
        <strain evidence="3">CGMCC 1.10998</strain>
    </source>
</reference>
<dbReference type="Proteomes" id="UP000637423">
    <property type="component" value="Unassembled WGS sequence"/>
</dbReference>
<dbReference type="EMBL" id="BMED01000002">
    <property type="protein sequence ID" value="GGC71923.1"/>
    <property type="molecule type" value="Genomic_DNA"/>
</dbReference>
<evidence type="ECO:0008006" key="5">
    <source>
        <dbReference type="Google" id="ProtNLM"/>
    </source>
</evidence>
<feature type="region of interest" description="Disordered" evidence="1">
    <location>
        <begin position="153"/>
        <end position="182"/>
    </location>
</feature>
<sequence length="182" mass="19877">MKTPGISLTLPLLSLALFAGSSYAAGIKPGLWEMTVAVDPKQAEMMAKMSKLTPEQQEQMNKMGIKLPQMQGNSMVHKVCLTKEMIERDQPPVMSKEQSMCQPKNFSKSSSGYSVDIICDSPDFKGSGTSRGTFVNQESFTSVYDFKGTARGRPITQHNESSAKWLGADCGDVKPMDPSAKK</sequence>
<name>A0A916XGJ6_9BURK</name>
<keyword evidence="4" id="KW-1185">Reference proteome</keyword>
<dbReference type="RefSeq" id="WP_188565812.1">
    <property type="nucleotide sequence ID" value="NZ_BMED01000002.1"/>
</dbReference>
<feature type="chain" id="PRO_5037931819" description="DUF3617 domain-containing protein" evidence="2">
    <location>
        <begin position="25"/>
        <end position="182"/>
    </location>
</feature>
<evidence type="ECO:0000313" key="3">
    <source>
        <dbReference type="EMBL" id="GGC71923.1"/>
    </source>
</evidence>
<feature type="signal peptide" evidence="2">
    <location>
        <begin position="1"/>
        <end position="24"/>
    </location>
</feature>
<accession>A0A916XGJ6</accession>
<reference evidence="3" key="2">
    <citation type="submission" date="2020-09" db="EMBL/GenBank/DDBJ databases">
        <authorList>
            <person name="Sun Q."/>
            <person name="Zhou Y."/>
        </authorList>
    </citation>
    <scope>NUCLEOTIDE SEQUENCE</scope>
    <source>
        <strain evidence="3">CGMCC 1.10998</strain>
    </source>
</reference>
<comment type="caution">
    <text evidence="3">The sequence shown here is derived from an EMBL/GenBank/DDBJ whole genome shotgun (WGS) entry which is preliminary data.</text>
</comment>
<organism evidence="3 4">
    <name type="scientific">Undibacterium terreum</name>
    <dbReference type="NCBI Taxonomy" id="1224302"/>
    <lineage>
        <taxon>Bacteria</taxon>
        <taxon>Pseudomonadati</taxon>
        <taxon>Pseudomonadota</taxon>
        <taxon>Betaproteobacteria</taxon>
        <taxon>Burkholderiales</taxon>
        <taxon>Oxalobacteraceae</taxon>
        <taxon>Undibacterium</taxon>
    </lineage>
</organism>
<evidence type="ECO:0000256" key="2">
    <source>
        <dbReference type="SAM" id="SignalP"/>
    </source>
</evidence>
<dbReference type="InterPro" id="IPR022061">
    <property type="entry name" value="DUF3617"/>
</dbReference>
<evidence type="ECO:0000313" key="4">
    <source>
        <dbReference type="Proteomes" id="UP000637423"/>
    </source>
</evidence>
<protein>
    <recommendedName>
        <fullName evidence="5">DUF3617 domain-containing protein</fullName>
    </recommendedName>
</protein>
<proteinExistence type="predicted"/>
<keyword evidence="2" id="KW-0732">Signal</keyword>
<gene>
    <name evidence="3" type="ORF">GCM10011396_18760</name>
</gene>
<dbReference type="AlphaFoldDB" id="A0A916XGJ6"/>
<feature type="compositionally biased region" description="Basic and acidic residues" evidence="1">
    <location>
        <begin position="171"/>
        <end position="182"/>
    </location>
</feature>
<dbReference type="Pfam" id="PF12276">
    <property type="entry name" value="DUF3617"/>
    <property type="match status" value="1"/>
</dbReference>